<gene>
    <name evidence="2" type="ORF">PC117_g13042</name>
</gene>
<name>A0A8T1D605_9STRA</name>
<sequence length="250" mass="27316">MFGPSDEDSDETPAQSSATARTSILGVFNASAAVHELTLMQNIEIADMDDDVEDDMDDDGEDSVDKQSADDVQDEDDAGDETANGVAYVALDSDVEDGDSTETEFYVDDGVTTEALGDSETESDEEFANMDDELYAQSQDRDAVRNMKQTGWNYARATKMQAAQKKRKRKDPAQPESPTGKPPEGIEPPSTDKGAFPLSYSGRTTKGPVQQNHTDTQPPSLNSLPALSRMRSRRTRLKAKTIHFPEPAIQ</sequence>
<feature type="compositionally biased region" description="Polar residues" evidence="1">
    <location>
        <begin position="201"/>
        <end position="225"/>
    </location>
</feature>
<dbReference type="Proteomes" id="UP000736787">
    <property type="component" value="Unassembled WGS sequence"/>
</dbReference>
<feature type="compositionally biased region" description="Basic residues" evidence="1">
    <location>
        <begin position="230"/>
        <end position="241"/>
    </location>
</feature>
<dbReference type="VEuPathDB" id="FungiDB:PC110_g9617"/>
<feature type="compositionally biased region" description="Acidic residues" evidence="1">
    <location>
        <begin position="71"/>
        <end position="80"/>
    </location>
</feature>
<feature type="compositionally biased region" description="Acidic residues" evidence="1">
    <location>
        <begin position="117"/>
        <end position="134"/>
    </location>
</feature>
<organism evidence="2 3">
    <name type="scientific">Phytophthora cactorum</name>
    <dbReference type="NCBI Taxonomy" id="29920"/>
    <lineage>
        <taxon>Eukaryota</taxon>
        <taxon>Sar</taxon>
        <taxon>Stramenopiles</taxon>
        <taxon>Oomycota</taxon>
        <taxon>Peronosporomycetes</taxon>
        <taxon>Peronosporales</taxon>
        <taxon>Peronosporaceae</taxon>
        <taxon>Phytophthora</taxon>
    </lineage>
</organism>
<protein>
    <submittedName>
        <fullName evidence="2">Uncharacterized protein</fullName>
    </submittedName>
</protein>
<feature type="compositionally biased region" description="Acidic residues" evidence="1">
    <location>
        <begin position="46"/>
        <end position="62"/>
    </location>
</feature>
<feature type="compositionally biased region" description="Acidic residues" evidence="1">
    <location>
        <begin position="93"/>
        <end position="107"/>
    </location>
</feature>
<accession>A0A8T1D605</accession>
<evidence type="ECO:0000256" key="1">
    <source>
        <dbReference type="SAM" id="MobiDB-lite"/>
    </source>
</evidence>
<dbReference type="EMBL" id="RCMK01000373">
    <property type="protein sequence ID" value="KAG2932873.1"/>
    <property type="molecule type" value="Genomic_DNA"/>
</dbReference>
<reference evidence="2" key="1">
    <citation type="submission" date="2018-10" db="EMBL/GenBank/DDBJ databases">
        <title>Effector identification in a new, highly contiguous assembly of the strawberry crown rot pathogen Phytophthora cactorum.</title>
        <authorList>
            <person name="Armitage A.D."/>
            <person name="Nellist C.F."/>
            <person name="Bates H."/>
            <person name="Vickerstaff R.J."/>
            <person name="Harrison R.J."/>
        </authorList>
    </citation>
    <scope>NUCLEOTIDE SEQUENCE</scope>
    <source>
        <strain evidence="2">4040</strain>
    </source>
</reference>
<evidence type="ECO:0000313" key="3">
    <source>
        <dbReference type="Proteomes" id="UP000736787"/>
    </source>
</evidence>
<proteinExistence type="predicted"/>
<comment type="caution">
    <text evidence="2">The sequence shown here is derived from an EMBL/GenBank/DDBJ whole genome shotgun (WGS) entry which is preliminary data.</text>
</comment>
<dbReference type="AlphaFoldDB" id="A0A8T1D605"/>
<feature type="region of interest" description="Disordered" evidence="1">
    <location>
        <begin position="45"/>
        <end position="250"/>
    </location>
</feature>
<evidence type="ECO:0000313" key="2">
    <source>
        <dbReference type="EMBL" id="KAG2932873.1"/>
    </source>
</evidence>